<dbReference type="EMBL" id="BAAAHD010000026">
    <property type="protein sequence ID" value="GAA0567382.1"/>
    <property type="molecule type" value="Genomic_DNA"/>
</dbReference>
<accession>A0ABP3PKD7</accession>
<gene>
    <name evidence="2" type="ORF">GCM10009546_32330</name>
</gene>
<feature type="region of interest" description="Disordered" evidence="1">
    <location>
        <begin position="32"/>
        <end position="64"/>
    </location>
</feature>
<dbReference type="Proteomes" id="UP001501427">
    <property type="component" value="Unassembled WGS sequence"/>
</dbReference>
<reference evidence="3" key="1">
    <citation type="journal article" date="2019" name="Int. J. Syst. Evol. Microbiol.">
        <title>The Global Catalogue of Microorganisms (GCM) 10K type strain sequencing project: providing services to taxonomists for standard genome sequencing and annotation.</title>
        <authorList>
            <consortium name="The Broad Institute Genomics Platform"/>
            <consortium name="The Broad Institute Genome Sequencing Center for Infectious Disease"/>
            <person name="Wu L."/>
            <person name="Ma J."/>
        </authorList>
    </citation>
    <scope>NUCLEOTIDE SEQUENCE [LARGE SCALE GENOMIC DNA]</scope>
    <source>
        <strain evidence="3">JCM 10667</strain>
    </source>
</reference>
<evidence type="ECO:0000313" key="3">
    <source>
        <dbReference type="Proteomes" id="UP001501427"/>
    </source>
</evidence>
<keyword evidence="3" id="KW-1185">Reference proteome</keyword>
<comment type="caution">
    <text evidence="2">The sequence shown here is derived from an EMBL/GenBank/DDBJ whole genome shotgun (WGS) entry which is preliminary data.</text>
</comment>
<evidence type="ECO:0000256" key="1">
    <source>
        <dbReference type="SAM" id="MobiDB-lite"/>
    </source>
</evidence>
<organism evidence="2 3">
    <name type="scientific">Actinomadura livida</name>
    <dbReference type="NCBI Taxonomy" id="79909"/>
    <lineage>
        <taxon>Bacteria</taxon>
        <taxon>Bacillati</taxon>
        <taxon>Actinomycetota</taxon>
        <taxon>Actinomycetes</taxon>
        <taxon>Streptosporangiales</taxon>
        <taxon>Thermomonosporaceae</taxon>
        <taxon>Actinomadura</taxon>
    </lineage>
</organism>
<evidence type="ECO:0000313" key="2">
    <source>
        <dbReference type="EMBL" id="GAA0567382.1"/>
    </source>
</evidence>
<sequence>MLALRHPPAVLRVRRKLIPLQDDHLVEVLREHSGRAQSRHATAEYHGRPAPHPYPPPLIHTNVG</sequence>
<name>A0ABP3PKD7_9ACTN</name>
<proteinExistence type="predicted"/>
<protein>
    <submittedName>
        <fullName evidence="2">Uncharacterized protein</fullName>
    </submittedName>
</protein>